<sequence>MSDNTPKPQAPRIAIKFRASASVGYKSSTKVVSEDRHADHSSTLGKRRRPNALHHDSESGEDDDPIAEREVVTTIGADTAASRNSDSSANKRPKKQCIISSQKNRDWKADLKSRKGDNAAPLHSLSRNKPNNSANTPTEQDKDVKWGLTITKKSTQSNTSSQHEELEESEKDTPDTFTMLPQPPIQVDKEALDALLENRYPAQDLIIKDSASSRKPQFSEQDAYRRSMQEAAETSTIEEYNEIPEGEFGAALLRGMGWKGEEFGSKPKQVKRRPHLMGLGSKEDEEIKRGELAKRNGHRDRRPRLDEYRRDQQRQKQERNGRYKDSYKSERDHDRRGQNYDHQHRVHCREPDDGRHR</sequence>
<feature type="compositionally biased region" description="Basic and acidic residues" evidence="5">
    <location>
        <begin position="103"/>
        <end position="117"/>
    </location>
</feature>
<feature type="compositionally biased region" description="Polar residues" evidence="5">
    <location>
        <begin position="125"/>
        <end position="138"/>
    </location>
</feature>
<organism evidence="7">
    <name type="scientific">Rosellinia necatrix</name>
    <name type="common">White root-rot fungus</name>
    <dbReference type="NCBI Taxonomy" id="77044"/>
    <lineage>
        <taxon>Eukaryota</taxon>
        <taxon>Fungi</taxon>
        <taxon>Dikarya</taxon>
        <taxon>Ascomycota</taxon>
        <taxon>Pezizomycotina</taxon>
        <taxon>Sordariomycetes</taxon>
        <taxon>Xylariomycetidae</taxon>
        <taxon>Xylariales</taxon>
        <taxon>Xylariaceae</taxon>
        <taxon>Rosellinia</taxon>
    </lineage>
</organism>
<dbReference type="EMBL" id="DF977457">
    <property type="protein sequence ID" value="GAP89201.1"/>
    <property type="molecule type" value="Genomic_DNA"/>
</dbReference>
<dbReference type="STRING" id="77044.A0A1W2TLN4"/>
<feature type="region of interest" description="Disordered" evidence="5">
    <location>
        <begin position="1"/>
        <end position="182"/>
    </location>
</feature>
<dbReference type="OrthoDB" id="5577072at2759"/>
<feature type="compositionally biased region" description="Basic and acidic residues" evidence="5">
    <location>
        <begin position="303"/>
        <end position="357"/>
    </location>
</feature>
<keyword evidence="8" id="KW-1185">Reference proteome</keyword>
<dbReference type="PANTHER" id="PTHR15818:SF2">
    <property type="entry name" value="G-PATCH DOMAIN AND KOW MOTIFS-CONTAINING PROTEIN"/>
    <property type="match status" value="1"/>
</dbReference>
<evidence type="ECO:0000256" key="1">
    <source>
        <dbReference type="ARBA" id="ARBA00004123"/>
    </source>
</evidence>
<reference evidence="7" key="1">
    <citation type="submission" date="2016-03" db="EMBL/GenBank/DDBJ databases">
        <title>Draft genome sequence of Rosellinia necatrix.</title>
        <authorList>
            <person name="Kanematsu S."/>
        </authorList>
    </citation>
    <scope>NUCLEOTIDE SEQUENCE [LARGE SCALE GENOMIC DNA]</scope>
    <source>
        <strain evidence="7">W97</strain>
    </source>
</reference>
<evidence type="ECO:0000256" key="3">
    <source>
        <dbReference type="ARBA" id="ARBA00023242"/>
    </source>
</evidence>
<evidence type="ECO:0000313" key="8">
    <source>
        <dbReference type="Proteomes" id="UP000054516"/>
    </source>
</evidence>
<feature type="compositionally biased region" description="Basic and acidic residues" evidence="5">
    <location>
        <begin position="281"/>
        <end position="294"/>
    </location>
</feature>
<name>A0A1W2TLN4_ROSNE</name>
<feature type="region of interest" description="Disordered" evidence="5">
    <location>
        <begin position="207"/>
        <end position="243"/>
    </location>
</feature>
<protein>
    <recommendedName>
        <fullName evidence="4">Pre-mRNA-splicing factor</fullName>
    </recommendedName>
</protein>
<evidence type="ECO:0000313" key="7">
    <source>
        <dbReference type="EMBL" id="GAP89201.1"/>
    </source>
</evidence>
<keyword evidence="4" id="KW-0508">mRNA splicing</keyword>
<dbReference type="GO" id="GO:0005681">
    <property type="term" value="C:spliceosomal complex"/>
    <property type="evidence" value="ECO:0007669"/>
    <property type="project" value="UniProtKB-UniRule"/>
</dbReference>
<feature type="region of interest" description="Disordered" evidence="5">
    <location>
        <begin position="259"/>
        <end position="357"/>
    </location>
</feature>
<dbReference type="AlphaFoldDB" id="A0A1W2TLN4"/>
<dbReference type="Pfam" id="PF12656">
    <property type="entry name" value="G-patch_2"/>
    <property type="match status" value="1"/>
</dbReference>
<feature type="compositionally biased region" description="Polar residues" evidence="5">
    <location>
        <begin position="81"/>
        <end position="90"/>
    </location>
</feature>
<keyword evidence="3 4" id="KW-0539">Nucleus</keyword>
<feature type="domain" description="Spp2/MOS2 G-patch" evidence="6">
    <location>
        <begin position="233"/>
        <end position="284"/>
    </location>
</feature>
<evidence type="ECO:0000256" key="2">
    <source>
        <dbReference type="ARBA" id="ARBA00008576"/>
    </source>
</evidence>
<comment type="function">
    <text evidence="4">Involved in spliceosome maturation and the first step of pre-mRNA splicing.</text>
</comment>
<comment type="subcellular location">
    <subcellularLocation>
        <location evidence="1 4">Nucleus</location>
    </subcellularLocation>
</comment>
<dbReference type="PANTHER" id="PTHR15818">
    <property type="entry name" value="G PATCH AND KOW-CONTAINING"/>
    <property type="match status" value="1"/>
</dbReference>
<comment type="similarity">
    <text evidence="2 4">Belongs to the SPP2 family.</text>
</comment>
<evidence type="ECO:0000256" key="5">
    <source>
        <dbReference type="SAM" id="MobiDB-lite"/>
    </source>
</evidence>
<evidence type="ECO:0000256" key="4">
    <source>
        <dbReference type="RuleBase" id="RU369096"/>
    </source>
</evidence>
<dbReference type="GO" id="GO:0000398">
    <property type="term" value="P:mRNA splicing, via spliceosome"/>
    <property type="evidence" value="ECO:0007669"/>
    <property type="project" value="UniProtKB-UniRule"/>
</dbReference>
<dbReference type="InterPro" id="IPR045166">
    <property type="entry name" value="Spp2-like"/>
</dbReference>
<dbReference type="Proteomes" id="UP000054516">
    <property type="component" value="Unassembled WGS sequence"/>
</dbReference>
<dbReference type="InterPro" id="IPR026822">
    <property type="entry name" value="Spp2/MOS2_G-patch"/>
</dbReference>
<proteinExistence type="inferred from homology"/>
<accession>A0A1W2TLN4</accession>
<evidence type="ECO:0000259" key="6">
    <source>
        <dbReference type="Pfam" id="PF12656"/>
    </source>
</evidence>
<keyword evidence="4" id="KW-0747">Spliceosome</keyword>
<feature type="compositionally biased region" description="Low complexity" evidence="5">
    <location>
        <begin position="149"/>
        <end position="161"/>
    </location>
</feature>
<keyword evidence="4" id="KW-0507">mRNA processing</keyword>
<gene>
    <name evidence="7" type="ORF">SAMD00023353_1200820</name>
</gene>
<dbReference type="OMA" id="AWGKSAM"/>